<dbReference type="InterPro" id="IPR047525">
    <property type="entry name" value="TfoX-like"/>
</dbReference>
<dbReference type="PANTHER" id="PTHR36121:SF1">
    <property type="entry name" value="PROTEIN SXY"/>
    <property type="match status" value="1"/>
</dbReference>
<dbReference type="Proteomes" id="UP000786875">
    <property type="component" value="Unassembled WGS sequence"/>
</dbReference>
<evidence type="ECO:0000259" key="2">
    <source>
        <dbReference type="Pfam" id="PF04994"/>
    </source>
</evidence>
<dbReference type="Gene3D" id="3.30.1460.30">
    <property type="entry name" value="YgaC/TfoX-N like chaperone"/>
    <property type="match status" value="1"/>
</dbReference>
<protein>
    <submittedName>
        <fullName evidence="3">TfoX/Sxy family DNA transformation protein</fullName>
    </submittedName>
</protein>
<dbReference type="RefSeq" id="WP_214212748.1">
    <property type="nucleotide sequence ID" value="NZ_JABBFO010000004.1"/>
</dbReference>
<dbReference type="InterPro" id="IPR007077">
    <property type="entry name" value="TfoX_C"/>
</dbReference>
<evidence type="ECO:0000313" key="3">
    <source>
        <dbReference type="EMBL" id="MBT0726922.1"/>
    </source>
</evidence>
<feature type="domain" description="TfoX N-terminal" evidence="1">
    <location>
        <begin position="17"/>
        <end position="105"/>
    </location>
</feature>
<evidence type="ECO:0000313" key="4">
    <source>
        <dbReference type="Proteomes" id="UP000786875"/>
    </source>
</evidence>
<proteinExistence type="predicted"/>
<dbReference type="Pfam" id="PF04994">
    <property type="entry name" value="TfoX_C"/>
    <property type="match status" value="1"/>
</dbReference>
<evidence type="ECO:0000259" key="1">
    <source>
        <dbReference type="Pfam" id="PF04993"/>
    </source>
</evidence>
<gene>
    <name evidence="3" type="ORF">HGT73_05910</name>
</gene>
<dbReference type="InterPro" id="IPR007076">
    <property type="entry name" value="TfoX_N"/>
</dbReference>
<dbReference type="Gene3D" id="1.10.150.20">
    <property type="entry name" value="5' to 3' exonuclease, C-terminal subdomain"/>
    <property type="match status" value="1"/>
</dbReference>
<dbReference type="PANTHER" id="PTHR36121">
    <property type="entry name" value="PROTEIN SXY"/>
    <property type="match status" value="1"/>
</dbReference>
<keyword evidence="4" id="KW-1185">Reference proteome</keyword>
<feature type="domain" description="TfoX C-terminal" evidence="2">
    <location>
        <begin position="115"/>
        <end position="193"/>
    </location>
</feature>
<dbReference type="SUPFAM" id="SSF159894">
    <property type="entry name" value="YgaC/TfoX-N like"/>
    <property type="match status" value="1"/>
</dbReference>
<dbReference type="PIRSF" id="PIRSF028788">
    <property type="entry name" value="TfoX_Sxy"/>
    <property type="match status" value="1"/>
</dbReference>
<dbReference type="InterPro" id="IPR026256">
    <property type="entry name" value="TfoX-like_gammaprotbact"/>
</dbReference>
<dbReference type="Pfam" id="PF04993">
    <property type="entry name" value="TfoX_N"/>
    <property type="match status" value="1"/>
</dbReference>
<dbReference type="EMBL" id="JABBFO010000004">
    <property type="protein sequence ID" value="MBT0726922.1"/>
    <property type="molecule type" value="Genomic_DNA"/>
</dbReference>
<organism evidence="3 4">
    <name type="scientific">Rosenbergiella australiborealis</name>
    <dbReference type="NCBI Taxonomy" id="1544696"/>
    <lineage>
        <taxon>Bacteria</taxon>
        <taxon>Pseudomonadati</taxon>
        <taxon>Pseudomonadota</taxon>
        <taxon>Gammaproteobacteria</taxon>
        <taxon>Enterobacterales</taxon>
        <taxon>Erwiniaceae</taxon>
        <taxon>Rosenbergiella</taxon>
    </lineage>
</organism>
<sequence length="216" mass="24648">MNCSQQCIARYKEKVGYLGNIVPKTQFGGYSLSIDHVVFALVKQDAVYLRGSEAMSLYLANHQLAPFIFTKRGTPVSLNYFRVNDPLWQDEINLLKLSRAALQDARNCLNYKQSHRRLKDLPNLGIRFETLLKEVGIHTEDQLRQTGVVQCWALMHQRNKHLGLSTLFYLQGAVMGIHHAVLPVAIKQELIAWHTEFISACRNAAIKQFTQLRVAL</sequence>
<comment type="caution">
    <text evidence="3">The sequence shown here is derived from an EMBL/GenBank/DDBJ whole genome shotgun (WGS) entry which is preliminary data.</text>
</comment>
<reference evidence="3 4" key="1">
    <citation type="submission" date="2020-04" db="EMBL/GenBank/DDBJ databases">
        <title>Genome sequencing of Rosenbergiella species.</title>
        <authorList>
            <person name="Alvarez-Perez S."/>
            <person name="Lievens B."/>
        </authorList>
    </citation>
    <scope>NUCLEOTIDE SEQUENCE [LARGE SCALE GENOMIC DNA]</scope>
    <source>
        <strain evidence="3 4">CdVSA20.1</strain>
    </source>
</reference>
<accession>A0ABS5T3J0</accession>
<name>A0ABS5T3J0_9GAMM</name>